<dbReference type="EMBL" id="JACGWJ010000022">
    <property type="protein sequence ID" value="KAL0329344.1"/>
    <property type="molecule type" value="Genomic_DNA"/>
</dbReference>
<protein>
    <recommendedName>
        <fullName evidence="2">Secreted protein</fullName>
    </recommendedName>
</protein>
<dbReference type="AlphaFoldDB" id="A0AAW2MCQ7"/>
<organism evidence="1">
    <name type="scientific">Sesamum radiatum</name>
    <name type="common">Black benniseed</name>
    <dbReference type="NCBI Taxonomy" id="300843"/>
    <lineage>
        <taxon>Eukaryota</taxon>
        <taxon>Viridiplantae</taxon>
        <taxon>Streptophyta</taxon>
        <taxon>Embryophyta</taxon>
        <taxon>Tracheophyta</taxon>
        <taxon>Spermatophyta</taxon>
        <taxon>Magnoliopsida</taxon>
        <taxon>eudicotyledons</taxon>
        <taxon>Gunneridae</taxon>
        <taxon>Pentapetalae</taxon>
        <taxon>asterids</taxon>
        <taxon>lamiids</taxon>
        <taxon>Lamiales</taxon>
        <taxon>Pedaliaceae</taxon>
        <taxon>Sesamum</taxon>
    </lineage>
</organism>
<proteinExistence type="predicted"/>
<sequence>MGCTRALLTSNQLRAWSLKLATWCLGACIPSPELAMGHNRTLLASSSAWGMASNSAWGARSRSLCLELNMGAQPSSSNVVHHR</sequence>
<name>A0AAW2MCQ7_SESRA</name>
<accession>A0AAW2MCQ7</accession>
<reference evidence="1" key="2">
    <citation type="journal article" date="2024" name="Plant">
        <title>Genomic evolution and insights into agronomic trait innovations of Sesamum species.</title>
        <authorList>
            <person name="Miao H."/>
            <person name="Wang L."/>
            <person name="Qu L."/>
            <person name="Liu H."/>
            <person name="Sun Y."/>
            <person name="Le M."/>
            <person name="Wang Q."/>
            <person name="Wei S."/>
            <person name="Zheng Y."/>
            <person name="Lin W."/>
            <person name="Duan Y."/>
            <person name="Cao H."/>
            <person name="Xiong S."/>
            <person name="Wang X."/>
            <person name="Wei L."/>
            <person name="Li C."/>
            <person name="Ma Q."/>
            <person name="Ju M."/>
            <person name="Zhao R."/>
            <person name="Li G."/>
            <person name="Mu C."/>
            <person name="Tian Q."/>
            <person name="Mei H."/>
            <person name="Zhang T."/>
            <person name="Gao T."/>
            <person name="Zhang H."/>
        </authorList>
    </citation>
    <scope>NUCLEOTIDE SEQUENCE</scope>
    <source>
        <strain evidence="1">G02</strain>
    </source>
</reference>
<gene>
    <name evidence="1" type="ORF">Sradi_4921100</name>
</gene>
<comment type="caution">
    <text evidence="1">The sequence shown here is derived from an EMBL/GenBank/DDBJ whole genome shotgun (WGS) entry which is preliminary data.</text>
</comment>
<evidence type="ECO:0008006" key="2">
    <source>
        <dbReference type="Google" id="ProtNLM"/>
    </source>
</evidence>
<evidence type="ECO:0000313" key="1">
    <source>
        <dbReference type="EMBL" id="KAL0329344.1"/>
    </source>
</evidence>
<reference evidence="1" key="1">
    <citation type="submission" date="2020-06" db="EMBL/GenBank/DDBJ databases">
        <authorList>
            <person name="Li T."/>
            <person name="Hu X."/>
            <person name="Zhang T."/>
            <person name="Song X."/>
            <person name="Zhang H."/>
            <person name="Dai N."/>
            <person name="Sheng W."/>
            <person name="Hou X."/>
            <person name="Wei L."/>
        </authorList>
    </citation>
    <scope>NUCLEOTIDE SEQUENCE</scope>
    <source>
        <strain evidence="1">G02</strain>
        <tissue evidence="1">Leaf</tissue>
    </source>
</reference>